<protein>
    <submittedName>
        <fullName evidence="1">Uncharacterized protein</fullName>
    </submittedName>
</protein>
<name>L8JU46_9BACT</name>
<gene>
    <name evidence="1" type="ORF">C900_03425</name>
</gene>
<sequence length="318" mass="33600">MKRLFNQLSLFAVIGSVVLLTSCGDDDDGETLPNAPTMTVELASNSAGSISGNVITVNSGEKLIFDVDITAPGGFNTFRIERDGSVEFERTRNQLGLDLGTTVVPTISPEITYTAESDVEITLEFIAVDDVGTGQTAVETFTIEVIATPSVTIYEAFLLASPLGDGSSETFFSTTTGDKYSNSEVLGTGDDLSSEIDFGYYYGQTNKATLAGIDAYPTNIVDVDAWDNQNITLFRTTTMTGAEFDAITEFDSDDISAEYEVGTAEAGSKTNLSAGTVLAFKTDATKTGGSKFGLLKVVSIVGTDGQGDGINIEVKVNK</sequence>
<dbReference type="OrthoDB" id="980684at2"/>
<dbReference type="RefSeq" id="WP_009580793.1">
    <property type="nucleotide sequence ID" value="NZ_AMZN01000049.1"/>
</dbReference>
<dbReference type="PATRIC" id="fig|1237149.3.peg.3186"/>
<dbReference type="PROSITE" id="PS51257">
    <property type="entry name" value="PROKAR_LIPOPROTEIN"/>
    <property type="match status" value="1"/>
</dbReference>
<proteinExistence type="predicted"/>
<dbReference type="EMBL" id="AMZN01000049">
    <property type="protein sequence ID" value="ELR70817.1"/>
    <property type="molecule type" value="Genomic_DNA"/>
</dbReference>
<dbReference type="AlphaFoldDB" id="L8JU46"/>
<comment type="caution">
    <text evidence="1">The sequence shown here is derived from an EMBL/GenBank/DDBJ whole genome shotgun (WGS) entry which is preliminary data.</text>
</comment>
<accession>L8JU46</accession>
<evidence type="ECO:0000313" key="1">
    <source>
        <dbReference type="EMBL" id="ELR70817.1"/>
    </source>
</evidence>
<evidence type="ECO:0000313" key="2">
    <source>
        <dbReference type="Proteomes" id="UP000011135"/>
    </source>
</evidence>
<dbReference type="Proteomes" id="UP000011135">
    <property type="component" value="Unassembled WGS sequence"/>
</dbReference>
<keyword evidence="2" id="KW-1185">Reference proteome</keyword>
<reference evidence="1 2" key="1">
    <citation type="submission" date="2012-12" db="EMBL/GenBank/DDBJ databases">
        <title>Genome assembly of Fulvivirga imtechensis AK7.</title>
        <authorList>
            <person name="Nupur N."/>
            <person name="Khatri I."/>
            <person name="Kumar R."/>
            <person name="Subramanian S."/>
            <person name="Pinnaka A."/>
        </authorList>
    </citation>
    <scope>NUCLEOTIDE SEQUENCE [LARGE SCALE GENOMIC DNA]</scope>
    <source>
        <strain evidence="1 2">AK7</strain>
    </source>
</reference>
<dbReference type="eggNOG" id="ENOG50331X7">
    <property type="taxonomic scope" value="Bacteria"/>
</dbReference>
<organism evidence="1 2">
    <name type="scientific">Fulvivirga imtechensis AK7</name>
    <dbReference type="NCBI Taxonomy" id="1237149"/>
    <lineage>
        <taxon>Bacteria</taxon>
        <taxon>Pseudomonadati</taxon>
        <taxon>Bacteroidota</taxon>
        <taxon>Cytophagia</taxon>
        <taxon>Cytophagales</taxon>
        <taxon>Fulvivirgaceae</taxon>
        <taxon>Fulvivirga</taxon>
    </lineage>
</organism>